<dbReference type="Pfam" id="PF02687">
    <property type="entry name" value="FtsX"/>
    <property type="match status" value="1"/>
</dbReference>
<dbReference type="Proteomes" id="UP000594042">
    <property type="component" value="Chromosome"/>
</dbReference>
<evidence type="ECO:0000256" key="6">
    <source>
        <dbReference type="ARBA" id="ARBA00023136"/>
    </source>
</evidence>
<feature type="transmembrane region" description="Helical" evidence="7">
    <location>
        <begin position="281"/>
        <end position="306"/>
    </location>
</feature>
<dbReference type="RefSeq" id="WP_021930178.1">
    <property type="nucleotide sequence ID" value="NZ_AP023322.1"/>
</dbReference>
<dbReference type="GO" id="GO:0098797">
    <property type="term" value="C:plasma membrane protein complex"/>
    <property type="evidence" value="ECO:0007669"/>
    <property type="project" value="TreeGrafter"/>
</dbReference>
<evidence type="ECO:0000313" key="10">
    <source>
        <dbReference type="EMBL" id="BCI62212.1"/>
    </source>
</evidence>
<dbReference type="PANTHER" id="PTHR30489:SF0">
    <property type="entry name" value="LIPOPROTEIN-RELEASING SYSTEM TRANSMEMBRANE PROTEIN LOLE"/>
    <property type="match status" value="1"/>
</dbReference>
<evidence type="ECO:0000256" key="2">
    <source>
        <dbReference type="ARBA" id="ARBA00005236"/>
    </source>
</evidence>
<accession>A0A7G1HTY0</accession>
<evidence type="ECO:0000259" key="8">
    <source>
        <dbReference type="Pfam" id="PF02687"/>
    </source>
</evidence>
<keyword evidence="11" id="KW-1185">Reference proteome</keyword>
<evidence type="ECO:0000256" key="1">
    <source>
        <dbReference type="ARBA" id="ARBA00004651"/>
    </source>
</evidence>
<keyword evidence="4 7" id="KW-0812">Transmembrane</keyword>
<reference evidence="11" key="1">
    <citation type="submission" date="2020-07" db="EMBL/GenBank/DDBJ databases">
        <title>Complete genome sequencing of Coprobacter sp. strain 2CBH44.</title>
        <authorList>
            <person name="Sakamoto M."/>
            <person name="Murakami T."/>
            <person name="Mori H."/>
        </authorList>
    </citation>
    <scope>NUCLEOTIDE SEQUENCE [LARGE SCALE GENOMIC DNA]</scope>
    <source>
        <strain evidence="11">2CBH44</strain>
    </source>
</reference>
<evidence type="ECO:0000256" key="5">
    <source>
        <dbReference type="ARBA" id="ARBA00022989"/>
    </source>
</evidence>
<feature type="transmembrane region" description="Helical" evidence="7">
    <location>
        <begin position="327"/>
        <end position="357"/>
    </location>
</feature>
<name>A0A7G1HTY0_9BACT</name>
<feature type="domain" description="ABC3 transporter permease C-terminal" evidence="8">
    <location>
        <begin position="283"/>
        <end position="403"/>
    </location>
</feature>
<dbReference type="InterPro" id="IPR003838">
    <property type="entry name" value="ABC3_permease_C"/>
</dbReference>
<sequence>MNLELFIAKRIHFGKGGEIQKVSPPAIRIATIGVALGLSVMILAVAIVIGFKKEIRDKIIGFNSHIQISTFDNNLSYETHPISISTQQKDSLIQYPEIKHVETFATKPGILKTDDSFMGIALKGVSTDYDWSFFKNSLKEGTLPQISDSLISDEIIISQYIADKLHLSTHDNILCYFVQENIRARKFKISGIYQTNFTDYDKFFIIGDEKQIQKLNGWEKDQHSGIEIQLYSFNDLDRLTDELYFKFLNQTDAYGENYYVKSIKDQNPQLFSWLDLLDLNVWVILILMSIVAGFTMISGLLIIILERTNMIGVLKALGASNLSIRKVFLYVAVFLVGKGLLWGNVIGLGLCAIQYYFKIIKLDPEIYYITSVPISLNITYIILLNIASMAISLLMLLGPSYLVSLIRPAKSIKFE</sequence>
<dbReference type="Pfam" id="PF12704">
    <property type="entry name" value="MacB_PCD"/>
    <property type="match status" value="1"/>
</dbReference>
<keyword evidence="5 7" id="KW-1133">Transmembrane helix</keyword>
<dbReference type="PANTHER" id="PTHR30489">
    <property type="entry name" value="LIPOPROTEIN-RELEASING SYSTEM TRANSMEMBRANE PROTEIN LOLE"/>
    <property type="match status" value="1"/>
</dbReference>
<dbReference type="InterPro" id="IPR025857">
    <property type="entry name" value="MacB_PCD"/>
</dbReference>
<evidence type="ECO:0000256" key="3">
    <source>
        <dbReference type="ARBA" id="ARBA00022475"/>
    </source>
</evidence>
<feature type="domain" description="MacB-like periplasmic core" evidence="9">
    <location>
        <begin position="29"/>
        <end position="242"/>
    </location>
</feature>
<evidence type="ECO:0000256" key="4">
    <source>
        <dbReference type="ARBA" id="ARBA00022692"/>
    </source>
</evidence>
<dbReference type="KEGG" id="copr:Cop2CBH44_05650"/>
<keyword evidence="6 7" id="KW-0472">Membrane</keyword>
<dbReference type="AlphaFoldDB" id="A0A7G1HTY0"/>
<gene>
    <name evidence="10" type="ORF">Cop2CBH44_05650</name>
</gene>
<feature type="transmembrane region" description="Helical" evidence="7">
    <location>
        <begin position="29"/>
        <end position="51"/>
    </location>
</feature>
<dbReference type="EMBL" id="AP023322">
    <property type="protein sequence ID" value="BCI62212.1"/>
    <property type="molecule type" value="Genomic_DNA"/>
</dbReference>
<protein>
    <submittedName>
        <fullName evidence="10">ABC transporter permease</fullName>
    </submittedName>
</protein>
<evidence type="ECO:0000313" key="11">
    <source>
        <dbReference type="Proteomes" id="UP000594042"/>
    </source>
</evidence>
<keyword evidence="3" id="KW-1003">Cell membrane</keyword>
<dbReference type="InterPro" id="IPR051447">
    <property type="entry name" value="Lipoprotein-release_system"/>
</dbReference>
<comment type="subcellular location">
    <subcellularLocation>
        <location evidence="1">Cell membrane</location>
        <topology evidence="1">Multi-pass membrane protein</topology>
    </subcellularLocation>
</comment>
<feature type="transmembrane region" description="Helical" evidence="7">
    <location>
        <begin position="377"/>
        <end position="403"/>
    </location>
</feature>
<evidence type="ECO:0000259" key="9">
    <source>
        <dbReference type="Pfam" id="PF12704"/>
    </source>
</evidence>
<comment type="similarity">
    <text evidence="2">Belongs to the ABC-4 integral membrane protein family. LolC/E subfamily.</text>
</comment>
<proteinExistence type="inferred from homology"/>
<evidence type="ECO:0000256" key="7">
    <source>
        <dbReference type="SAM" id="Phobius"/>
    </source>
</evidence>
<dbReference type="GO" id="GO:0044874">
    <property type="term" value="P:lipoprotein localization to outer membrane"/>
    <property type="evidence" value="ECO:0007669"/>
    <property type="project" value="TreeGrafter"/>
</dbReference>
<organism evidence="10 11">
    <name type="scientific">Coprobacter secundus subsp. similis</name>
    <dbReference type="NCBI Taxonomy" id="2751153"/>
    <lineage>
        <taxon>Bacteria</taxon>
        <taxon>Pseudomonadati</taxon>
        <taxon>Bacteroidota</taxon>
        <taxon>Bacteroidia</taxon>
        <taxon>Bacteroidales</taxon>
        <taxon>Barnesiellaceae</taxon>
        <taxon>Coprobacter</taxon>
    </lineage>
</organism>